<proteinExistence type="predicted"/>
<keyword evidence="3 6" id="KW-1133">Transmembrane helix</keyword>
<comment type="subcellular location">
    <subcellularLocation>
        <location evidence="1">Membrane</location>
    </subcellularLocation>
</comment>
<evidence type="ECO:0000256" key="2">
    <source>
        <dbReference type="ARBA" id="ARBA00022692"/>
    </source>
</evidence>
<dbReference type="Pfam" id="PF14237">
    <property type="entry name" value="GYF_2"/>
    <property type="match status" value="1"/>
</dbReference>
<feature type="domain" description="GYF" evidence="7">
    <location>
        <begin position="5"/>
        <end position="50"/>
    </location>
</feature>
<dbReference type="PANTHER" id="PTHR14948:SF25">
    <property type="entry name" value="DUF4190 DOMAIN-CONTAINING PROTEIN"/>
    <property type="match status" value="1"/>
</dbReference>
<dbReference type="AlphaFoldDB" id="A0A3P1YRD8"/>
<dbReference type="Proteomes" id="UP000279860">
    <property type="component" value="Unassembled WGS sequence"/>
</dbReference>
<dbReference type="InterPro" id="IPR051423">
    <property type="entry name" value="CD225/Dispanin"/>
</dbReference>
<evidence type="ECO:0000259" key="7">
    <source>
        <dbReference type="Pfam" id="PF14237"/>
    </source>
</evidence>
<evidence type="ECO:0000256" key="6">
    <source>
        <dbReference type="SAM" id="Phobius"/>
    </source>
</evidence>
<feature type="transmembrane region" description="Helical" evidence="6">
    <location>
        <begin position="105"/>
        <end position="126"/>
    </location>
</feature>
<organism evidence="8 9">
    <name type="scientific">Tannerella forsythia</name>
    <name type="common">Bacteroides forsythus</name>
    <dbReference type="NCBI Taxonomy" id="28112"/>
    <lineage>
        <taxon>Bacteria</taxon>
        <taxon>Pseudomonadati</taxon>
        <taxon>Bacteroidota</taxon>
        <taxon>Bacteroidia</taxon>
        <taxon>Bacteroidales</taxon>
        <taxon>Tannerellaceae</taxon>
        <taxon>Tannerella</taxon>
    </lineage>
</organism>
<keyword evidence="2 6" id="KW-0812">Transmembrane</keyword>
<evidence type="ECO:0000256" key="3">
    <source>
        <dbReference type="ARBA" id="ARBA00022989"/>
    </source>
</evidence>
<comment type="caution">
    <text evidence="8">The sequence shown here is derived from an EMBL/GenBank/DDBJ whole genome shotgun (WGS) entry which is preliminary data.</text>
</comment>
<feature type="compositionally biased region" description="Polar residues" evidence="5">
    <location>
        <begin position="74"/>
        <end position="88"/>
    </location>
</feature>
<dbReference type="GO" id="GO:0016020">
    <property type="term" value="C:membrane"/>
    <property type="evidence" value="ECO:0007669"/>
    <property type="project" value="UniProtKB-SubCell"/>
</dbReference>
<dbReference type="PANTHER" id="PTHR14948">
    <property type="entry name" value="NG5"/>
    <property type="match status" value="1"/>
</dbReference>
<gene>
    <name evidence="8" type="ORF">EII41_09135</name>
</gene>
<protein>
    <submittedName>
        <fullName evidence="8">DUF4339 domain-containing protein</fullName>
    </submittedName>
</protein>
<evidence type="ECO:0000313" key="8">
    <source>
        <dbReference type="EMBL" id="RRD73651.1"/>
    </source>
</evidence>
<name>A0A3P1YRD8_TANFO</name>
<evidence type="ECO:0000256" key="1">
    <source>
        <dbReference type="ARBA" id="ARBA00004370"/>
    </source>
</evidence>
<dbReference type="EMBL" id="RQYN01000034">
    <property type="protein sequence ID" value="RRD73651.1"/>
    <property type="molecule type" value="Genomic_DNA"/>
</dbReference>
<dbReference type="InterPro" id="IPR025640">
    <property type="entry name" value="GYF_2"/>
</dbReference>
<evidence type="ECO:0000256" key="4">
    <source>
        <dbReference type="ARBA" id="ARBA00023136"/>
    </source>
</evidence>
<dbReference type="RefSeq" id="WP_124790340.1">
    <property type="nucleotide sequence ID" value="NZ_RQYN01000034.1"/>
</dbReference>
<feature type="transmembrane region" description="Helical" evidence="6">
    <location>
        <begin position="153"/>
        <end position="180"/>
    </location>
</feature>
<feature type="region of interest" description="Disordered" evidence="5">
    <location>
        <begin position="60"/>
        <end position="94"/>
    </location>
</feature>
<sequence length="185" mass="19961">MDKEYYYLNGDTKVGPFSLDALKSAPINPDTLVWNGSLPDWVAARTLPELQDMFAAAGNTSASSSNYDQREPRYNTNTAQSTNYSTSGGTFGDPNMPKPPMPENYLVWAILSTVFCCMPLGIVSIINSTKVSSAYALGDYVGADNASKNAKKWAMWSAIAAGVVWLLYVIFIIVIGVGAAMSSDM</sequence>
<dbReference type="Pfam" id="PF04505">
    <property type="entry name" value="CD225"/>
    <property type="match status" value="1"/>
</dbReference>
<dbReference type="InterPro" id="IPR007593">
    <property type="entry name" value="CD225/Dispanin_fam"/>
</dbReference>
<evidence type="ECO:0000313" key="9">
    <source>
        <dbReference type="Proteomes" id="UP000279860"/>
    </source>
</evidence>
<accession>A0A3P1YRD8</accession>
<keyword evidence="4 6" id="KW-0472">Membrane</keyword>
<reference evidence="8 9" key="1">
    <citation type="submission" date="2018-11" db="EMBL/GenBank/DDBJ databases">
        <title>Genomes From Bacteria Associated with the Canine Oral Cavity: a Test Case for Automated Genome-Based Taxonomic Assignment.</title>
        <authorList>
            <person name="Coil D.A."/>
            <person name="Jospin G."/>
            <person name="Darling A.E."/>
            <person name="Wallis C."/>
            <person name="Davis I.J."/>
            <person name="Harris S."/>
            <person name="Eisen J.A."/>
            <person name="Holcombe L.J."/>
            <person name="O'Flynn C."/>
        </authorList>
    </citation>
    <scope>NUCLEOTIDE SEQUENCE [LARGE SCALE GENOMIC DNA]</scope>
    <source>
        <strain evidence="8 9">OH1426_COT-023</strain>
    </source>
</reference>
<evidence type="ECO:0000256" key="5">
    <source>
        <dbReference type="SAM" id="MobiDB-lite"/>
    </source>
</evidence>